<dbReference type="PANTHER" id="PTHR24198">
    <property type="entry name" value="ANKYRIN REPEAT AND PROTEIN KINASE DOMAIN-CONTAINING PROTEIN"/>
    <property type="match status" value="1"/>
</dbReference>
<evidence type="ECO:0000256" key="4">
    <source>
        <dbReference type="SAM" id="MobiDB-lite"/>
    </source>
</evidence>
<feature type="repeat" description="ANK" evidence="3">
    <location>
        <begin position="68"/>
        <end position="107"/>
    </location>
</feature>
<feature type="compositionally biased region" description="Polar residues" evidence="4">
    <location>
        <begin position="381"/>
        <end position="390"/>
    </location>
</feature>
<name>A0A914DGY7_9BILA</name>
<dbReference type="Proteomes" id="UP000887540">
    <property type="component" value="Unplaced"/>
</dbReference>
<accession>A0A914DGY7</accession>
<dbReference type="SMART" id="SM00248">
    <property type="entry name" value="ANK"/>
    <property type="match status" value="6"/>
</dbReference>
<keyword evidence="1" id="KW-0677">Repeat</keyword>
<feature type="repeat" description="ANK" evidence="3">
    <location>
        <begin position="253"/>
        <end position="285"/>
    </location>
</feature>
<feature type="compositionally biased region" description="Basic residues" evidence="4">
    <location>
        <begin position="350"/>
        <end position="362"/>
    </location>
</feature>
<dbReference type="WBParaSite" id="ACRNAN_scaffold2444.g13187.t1">
    <property type="protein sequence ID" value="ACRNAN_scaffold2444.g13187.t1"/>
    <property type="gene ID" value="ACRNAN_scaffold2444.g13187"/>
</dbReference>
<proteinExistence type="predicted"/>
<dbReference type="PROSITE" id="PS50297">
    <property type="entry name" value="ANK_REP_REGION"/>
    <property type="match status" value="3"/>
</dbReference>
<organism evidence="5 6">
    <name type="scientific">Acrobeloides nanus</name>
    <dbReference type="NCBI Taxonomy" id="290746"/>
    <lineage>
        <taxon>Eukaryota</taxon>
        <taxon>Metazoa</taxon>
        <taxon>Ecdysozoa</taxon>
        <taxon>Nematoda</taxon>
        <taxon>Chromadorea</taxon>
        <taxon>Rhabditida</taxon>
        <taxon>Tylenchina</taxon>
        <taxon>Cephalobomorpha</taxon>
        <taxon>Cephaloboidea</taxon>
        <taxon>Cephalobidae</taxon>
        <taxon>Acrobeloides</taxon>
    </lineage>
</organism>
<protein>
    <submittedName>
        <fullName evidence="6">ANK_REP_REGION domain-containing protein</fullName>
    </submittedName>
</protein>
<dbReference type="PROSITE" id="PS50088">
    <property type="entry name" value="ANK_REPEAT"/>
    <property type="match status" value="4"/>
</dbReference>
<sequence length="593" mass="65170">HSITSSDYCGDNKNYIKSSASTPNGNTLDSKKPKYDAKLTALHEQAGSQYCIQPSLINREDLFKRDSRGRTPLHWVVDSHFEKTEEMIMRDVDLLIGAGADVSALDNEDRTPLHLAVRRAREQVALKLLEHKAEILNVGDIEDRTPLYDAVCVKSAKVVCAILHLSNDEKMVNTVVGRNDTALKACVALTHEPAMPILKMLLEHKANPNLAGDDKSPTYEGKTPLHIAASVNNHTFIRPLVLNGANKDAQDSMGRTPLFVAAENGHLESCMELLRLGASKDISDELSVSKEIAPDCAPRTPQLVAIENGYLELARRIENFVHEPEQLNSCDGRAPSRMRTNDEESAVPAKRAKKSPKTTRNTKQKDKEIGNMLTPPHSDKSYSYTPSPQMGMSLHPVSHPPQTVVNFQPGSANPHSADSGNGITSSPASQSPDTGYQSGSMGWSPTEDDEKTLVNSDPGSKTWTLHSNSVATNVSPHTSFEAPSAQCLNKPEHYFKQLSPPYEPNNSQINAGASTSASFDPYTATSIFQDTPSAHMQSPQAYGYPNEQLFYQNSGYFNSPFMGVNPQMAMFYNPLRKPENPPTYNQYYSNPST</sequence>
<evidence type="ECO:0000256" key="2">
    <source>
        <dbReference type="ARBA" id="ARBA00023043"/>
    </source>
</evidence>
<feature type="repeat" description="ANK" evidence="3">
    <location>
        <begin position="220"/>
        <end position="252"/>
    </location>
</feature>
<feature type="compositionally biased region" description="Polar residues" evidence="4">
    <location>
        <begin position="453"/>
        <end position="465"/>
    </location>
</feature>
<evidence type="ECO:0000313" key="5">
    <source>
        <dbReference type="Proteomes" id="UP000887540"/>
    </source>
</evidence>
<evidence type="ECO:0000256" key="1">
    <source>
        <dbReference type="ARBA" id="ARBA00022737"/>
    </source>
</evidence>
<dbReference type="InterPro" id="IPR002110">
    <property type="entry name" value="Ankyrin_rpt"/>
</dbReference>
<reference evidence="6" key="1">
    <citation type="submission" date="2022-11" db="UniProtKB">
        <authorList>
            <consortium name="WormBaseParasite"/>
        </authorList>
    </citation>
    <scope>IDENTIFICATION</scope>
</reference>
<feature type="compositionally biased region" description="Polar residues" evidence="4">
    <location>
        <begin position="400"/>
        <end position="443"/>
    </location>
</feature>
<dbReference type="AlphaFoldDB" id="A0A914DGY7"/>
<dbReference type="Gene3D" id="1.25.40.20">
    <property type="entry name" value="Ankyrin repeat-containing domain"/>
    <property type="match status" value="1"/>
</dbReference>
<evidence type="ECO:0000313" key="6">
    <source>
        <dbReference type="WBParaSite" id="ACRNAN_scaffold2444.g13187.t1"/>
    </source>
</evidence>
<dbReference type="SUPFAM" id="SSF48403">
    <property type="entry name" value="Ankyrin repeat"/>
    <property type="match status" value="1"/>
</dbReference>
<keyword evidence="5" id="KW-1185">Reference proteome</keyword>
<feature type="region of interest" description="Disordered" evidence="4">
    <location>
        <begin position="326"/>
        <end position="465"/>
    </location>
</feature>
<dbReference type="InterPro" id="IPR036770">
    <property type="entry name" value="Ankyrin_rpt-contain_sf"/>
</dbReference>
<dbReference type="PANTHER" id="PTHR24198:SF165">
    <property type="entry name" value="ANKYRIN REPEAT-CONTAINING PROTEIN-RELATED"/>
    <property type="match status" value="1"/>
</dbReference>
<keyword evidence="2 3" id="KW-0040">ANK repeat</keyword>
<dbReference type="Pfam" id="PF12796">
    <property type="entry name" value="Ank_2"/>
    <property type="match status" value="2"/>
</dbReference>
<feature type="repeat" description="ANK" evidence="3">
    <location>
        <begin position="108"/>
        <end position="140"/>
    </location>
</feature>
<evidence type="ECO:0000256" key="3">
    <source>
        <dbReference type="PROSITE-ProRule" id="PRU00023"/>
    </source>
</evidence>